<evidence type="ECO:0000256" key="3">
    <source>
        <dbReference type="ARBA" id="ARBA00022833"/>
    </source>
</evidence>
<reference evidence="7" key="1">
    <citation type="journal article" date="2021" name="Sci. Rep.">
        <title>Diploid genomic architecture of Nitzschia inconspicua, an elite biomass production diatom.</title>
        <authorList>
            <person name="Oliver A."/>
            <person name="Podell S."/>
            <person name="Pinowska A."/>
            <person name="Traller J.C."/>
            <person name="Smith S.R."/>
            <person name="McClure R."/>
            <person name="Beliaev A."/>
            <person name="Bohutskyi P."/>
            <person name="Hill E.A."/>
            <person name="Rabines A."/>
            <person name="Zheng H."/>
            <person name="Allen L.Z."/>
            <person name="Kuo A."/>
            <person name="Grigoriev I.V."/>
            <person name="Allen A.E."/>
            <person name="Hazlebeck D."/>
            <person name="Allen E.E."/>
        </authorList>
    </citation>
    <scope>NUCLEOTIDE SEQUENCE</scope>
    <source>
        <strain evidence="7">Hildebrandi</strain>
    </source>
</reference>
<reference evidence="7" key="2">
    <citation type="submission" date="2021-04" db="EMBL/GenBank/DDBJ databases">
        <authorList>
            <person name="Podell S."/>
        </authorList>
    </citation>
    <scope>NUCLEOTIDE SEQUENCE</scope>
    <source>
        <strain evidence="7">Hildebrandi</strain>
    </source>
</reference>
<evidence type="ECO:0000256" key="4">
    <source>
        <dbReference type="PROSITE-ProRule" id="PRU00207"/>
    </source>
</evidence>
<evidence type="ECO:0000256" key="5">
    <source>
        <dbReference type="SAM" id="Coils"/>
    </source>
</evidence>
<dbReference type="PROSITE" id="PS50145">
    <property type="entry name" value="ZF_TRAF"/>
    <property type="match status" value="1"/>
</dbReference>
<evidence type="ECO:0000256" key="1">
    <source>
        <dbReference type="ARBA" id="ARBA00022723"/>
    </source>
</evidence>
<dbReference type="GO" id="GO:0008270">
    <property type="term" value="F:zinc ion binding"/>
    <property type="evidence" value="ECO:0007669"/>
    <property type="project" value="UniProtKB-KW"/>
</dbReference>
<accession>A0A9K3KN11</accession>
<feature type="coiled-coil region" evidence="5">
    <location>
        <begin position="369"/>
        <end position="428"/>
    </location>
</feature>
<keyword evidence="1 4" id="KW-0479">Metal-binding</keyword>
<keyword evidence="8" id="KW-1185">Reference proteome</keyword>
<dbReference type="Pfam" id="PF02176">
    <property type="entry name" value="zf-TRAF"/>
    <property type="match status" value="1"/>
</dbReference>
<organism evidence="7 8">
    <name type="scientific">Nitzschia inconspicua</name>
    <dbReference type="NCBI Taxonomy" id="303405"/>
    <lineage>
        <taxon>Eukaryota</taxon>
        <taxon>Sar</taxon>
        <taxon>Stramenopiles</taxon>
        <taxon>Ochrophyta</taxon>
        <taxon>Bacillariophyta</taxon>
        <taxon>Bacillariophyceae</taxon>
        <taxon>Bacillariophycidae</taxon>
        <taxon>Bacillariales</taxon>
        <taxon>Bacillariaceae</taxon>
        <taxon>Nitzschia</taxon>
    </lineage>
</organism>
<proteinExistence type="predicted"/>
<dbReference type="EMBL" id="JAGRRH010000021">
    <property type="protein sequence ID" value="KAG7346426.1"/>
    <property type="molecule type" value="Genomic_DNA"/>
</dbReference>
<name>A0A9K3KN11_9STRA</name>
<evidence type="ECO:0000259" key="6">
    <source>
        <dbReference type="PROSITE" id="PS50145"/>
    </source>
</evidence>
<sequence>MEAVVEIDENERYWVGGGFGCRGLLPNDRAPFSSSDGSMSWKSLEQASEDLVLLGRGWRYEEGTRFESIGQWMYAADFRAESIKNAKPDRGMASFVRFRRLYRTKIFNPDEFIPRRISEKCNQVDSIATHALADLLLDVLTYCTLLQSPAHHTQAVTLPLKERVINVAIGLNYPPANAAPDVMDAAFQLELLKKKLETFVEEERAKTIMKRLLTSVEFTFDQRQGRKAFGDRKALTRSCFPKEEREAIATLIIKKLDTQFQLHCEVPECGQNCRFYRVPCPNEGCNFIVSKMYLAKHDQECPFAIIHCECGDEFPRLQSTVHAEQACKFRTVECPFKNLGCLHEVRAIDLKAHVVDDAPGHLLLAVNRMAEHQDVIRKLHAKVDTLEKENQLLHENAEKSEKESKDQISKLQAQVTKMMKEFATLEKTCKREFSQQHTLRDS</sequence>
<protein>
    <submittedName>
        <fullName evidence="7">TRAF-type zinc finger domain containing protein</fullName>
    </submittedName>
</protein>
<feature type="zinc finger region" description="TRAF-type" evidence="4">
    <location>
        <begin position="297"/>
        <end position="351"/>
    </location>
</feature>
<evidence type="ECO:0000313" key="8">
    <source>
        <dbReference type="Proteomes" id="UP000693970"/>
    </source>
</evidence>
<dbReference type="InterPro" id="IPR001293">
    <property type="entry name" value="Znf_TRAF"/>
</dbReference>
<keyword evidence="5" id="KW-0175">Coiled coil</keyword>
<gene>
    <name evidence="7" type="ORF">IV203_005494</name>
</gene>
<comment type="caution">
    <text evidence="7">The sequence shown here is derived from an EMBL/GenBank/DDBJ whole genome shotgun (WGS) entry which is preliminary data.</text>
</comment>
<dbReference type="Proteomes" id="UP000693970">
    <property type="component" value="Unassembled WGS sequence"/>
</dbReference>
<evidence type="ECO:0000313" key="7">
    <source>
        <dbReference type="EMBL" id="KAG7346426.1"/>
    </source>
</evidence>
<feature type="domain" description="TRAF-type" evidence="6">
    <location>
        <begin position="297"/>
        <end position="351"/>
    </location>
</feature>
<dbReference type="PANTHER" id="PTHR10131">
    <property type="entry name" value="TNF RECEPTOR ASSOCIATED FACTOR"/>
    <property type="match status" value="1"/>
</dbReference>
<dbReference type="OrthoDB" id="1737200at2759"/>
<dbReference type="PANTHER" id="PTHR10131:SF94">
    <property type="entry name" value="TNF RECEPTOR-ASSOCIATED FACTOR 4"/>
    <property type="match status" value="1"/>
</dbReference>
<dbReference type="AlphaFoldDB" id="A0A9K3KN11"/>
<evidence type="ECO:0000256" key="2">
    <source>
        <dbReference type="ARBA" id="ARBA00022771"/>
    </source>
</evidence>
<keyword evidence="2 4" id="KW-0863">Zinc-finger</keyword>
<keyword evidence="3 4" id="KW-0862">Zinc</keyword>